<dbReference type="RefSeq" id="WP_379489046.1">
    <property type="nucleotide sequence ID" value="NZ_JBHLWK010000027.1"/>
</dbReference>
<sequence>MTESKWRSPNSRFFVPKGAKWSAERGFFIEQPTEPRPFFKALMNNPNLSIRVFDEPHAAYVLVAPATDSDIIGEWERTTREEYAELMCRRADIFGSAIDASFHEENYVLSPGLPIMLEVEFNETPILQDGERGLILKSSVRFDGKEPEILTGFEPAEIRSMLLLWDRFDWPEQHELSMIIDDEAQWLIDAGLMRRSPSPFTGSFLNKAQVSNLHLHRFSTLEKLDPGRWAVASGSRADDEEGEGRGLIVDLHNSIIMPQAEVPFDDILEFKERRRDELFALRAHLRKVQDIILSSPDFAAMLVDQTEELQRAIQAQIRVAKEAGFSHRIRNLRTIFARESLAEVGASGALEWTKTGDAYQGLFAAAGSLAIKAVTGLAKSPAGVGPLRYVFSIHNELSRP</sequence>
<keyword evidence="2" id="KW-1185">Reference proteome</keyword>
<dbReference type="Proteomes" id="UP001589798">
    <property type="component" value="Unassembled WGS sequence"/>
</dbReference>
<name>A0ABV6D1A1_9SPHN</name>
<accession>A0ABV6D1A1</accession>
<gene>
    <name evidence="1" type="ORF">ACFFJC_19345</name>
</gene>
<comment type="caution">
    <text evidence="1">The sequence shown here is derived from an EMBL/GenBank/DDBJ whole genome shotgun (WGS) entry which is preliminary data.</text>
</comment>
<reference evidence="1 2" key="1">
    <citation type="submission" date="2024-09" db="EMBL/GenBank/DDBJ databases">
        <authorList>
            <person name="Sun Q."/>
            <person name="Mori K."/>
        </authorList>
    </citation>
    <scope>NUCLEOTIDE SEQUENCE [LARGE SCALE GENOMIC DNA]</scope>
    <source>
        <strain evidence="1 2">CCM 7706</strain>
    </source>
</reference>
<proteinExistence type="predicted"/>
<protein>
    <submittedName>
        <fullName evidence="1">DUF6236 family protein</fullName>
    </submittedName>
</protein>
<organism evidence="1 2">
    <name type="scientific">Novosphingobium soli</name>
    <dbReference type="NCBI Taxonomy" id="574956"/>
    <lineage>
        <taxon>Bacteria</taxon>
        <taxon>Pseudomonadati</taxon>
        <taxon>Pseudomonadota</taxon>
        <taxon>Alphaproteobacteria</taxon>
        <taxon>Sphingomonadales</taxon>
        <taxon>Sphingomonadaceae</taxon>
        <taxon>Novosphingobium</taxon>
    </lineage>
</organism>
<dbReference type="InterPro" id="IPR046203">
    <property type="entry name" value="DUF6236"/>
</dbReference>
<dbReference type="EMBL" id="JBHLWK010000027">
    <property type="protein sequence ID" value="MFC0206426.1"/>
    <property type="molecule type" value="Genomic_DNA"/>
</dbReference>
<evidence type="ECO:0000313" key="1">
    <source>
        <dbReference type="EMBL" id="MFC0206426.1"/>
    </source>
</evidence>
<dbReference type="Pfam" id="PF19749">
    <property type="entry name" value="DUF6236"/>
    <property type="match status" value="1"/>
</dbReference>
<evidence type="ECO:0000313" key="2">
    <source>
        <dbReference type="Proteomes" id="UP001589798"/>
    </source>
</evidence>